<protein>
    <submittedName>
        <fullName evidence="2">Uncharacterized protein</fullName>
    </submittedName>
</protein>
<feature type="transmembrane region" description="Helical" evidence="1">
    <location>
        <begin position="55"/>
        <end position="73"/>
    </location>
</feature>
<evidence type="ECO:0000313" key="3">
    <source>
        <dbReference type="Proteomes" id="UP000665043"/>
    </source>
</evidence>
<dbReference type="Proteomes" id="UP000665043">
    <property type="component" value="Chromosome"/>
</dbReference>
<organism evidence="2 3">
    <name type="scientific">Sediminibacillus dalangtanensis</name>
    <dbReference type="NCBI Taxonomy" id="2729421"/>
    <lineage>
        <taxon>Bacteria</taxon>
        <taxon>Bacillati</taxon>
        <taxon>Bacillota</taxon>
        <taxon>Bacilli</taxon>
        <taxon>Bacillales</taxon>
        <taxon>Bacillaceae</taxon>
        <taxon>Sediminibacillus</taxon>
    </lineage>
</organism>
<feature type="transmembrane region" description="Helical" evidence="1">
    <location>
        <begin position="20"/>
        <end position="43"/>
    </location>
</feature>
<keyword evidence="3" id="KW-1185">Reference proteome</keyword>
<dbReference type="EMBL" id="CP046956">
    <property type="protein sequence ID" value="QTN00725.1"/>
    <property type="molecule type" value="Genomic_DNA"/>
</dbReference>
<proteinExistence type="predicted"/>
<name>A0ABX7VV12_9BACI</name>
<evidence type="ECO:0000256" key="1">
    <source>
        <dbReference type="SAM" id="Phobius"/>
    </source>
</evidence>
<reference evidence="2 3" key="1">
    <citation type="submission" date="2019-12" db="EMBL/GenBank/DDBJ databases">
        <title>The whole genome sequencing of a strain isolated from a Mars analog, Dalangtan Playa.</title>
        <authorList>
            <person name="Huang T."/>
        </authorList>
    </citation>
    <scope>NUCLEOTIDE SEQUENCE [LARGE SCALE GENOMIC DNA]</scope>
    <source>
        <strain evidence="2 3">DP4-553-S</strain>
    </source>
</reference>
<dbReference type="RefSeq" id="WP_209365862.1">
    <property type="nucleotide sequence ID" value="NZ_CP046956.1"/>
</dbReference>
<keyword evidence="1" id="KW-0812">Transmembrane</keyword>
<keyword evidence="1" id="KW-0472">Membrane</keyword>
<sequence>MEIFSGSAKDAMQSQMNEMALQLAKLLGTVFLAGMIVGVLLEIVPIQVPRQIKNFLITIVSLIAFYNVIQWFLE</sequence>
<gene>
    <name evidence="2" type="ORF">ERJ70_16405</name>
</gene>
<accession>A0ABX7VV12</accession>
<evidence type="ECO:0000313" key="2">
    <source>
        <dbReference type="EMBL" id="QTN00725.1"/>
    </source>
</evidence>
<keyword evidence="1" id="KW-1133">Transmembrane helix</keyword>